<comment type="caution">
    <text evidence="2">The sequence shown here is derived from an EMBL/GenBank/DDBJ whole genome shotgun (WGS) entry which is preliminary data.</text>
</comment>
<feature type="chain" id="PRO_5044346913" description="Outer membrane protein beta-barrel domain-containing protein" evidence="1">
    <location>
        <begin position="19"/>
        <end position="205"/>
    </location>
</feature>
<dbReference type="RefSeq" id="WP_342687411.1">
    <property type="nucleotide sequence ID" value="NZ_JAZBJM010000005.1"/>
</dbReference>
<evidence type="ECO:0000313" key="5">
    <source>
        <dbReference type="Proteomes" id="UP001390963"/>
    </source>
</evidence>
<evidence type="ECO:0000313" key="3">
    <source>
        <dbReference type="EMBL" id="MEM0573552.1"/>
    </source>
</evidence>
<dbReference type="EMBL" id="JBANCF010000005">
    <property type="protein sequence ID" value="MEM0573552.1"/>
    <property type="molecule type" value="Genomic_DNA"/>
</dbReference>
<dbReference type="EMBL" id="JAZBJM010000005">
    <property type="protein sequence ID" value="MEM0518598.1"/>
    <property type="molecule type" value="Genomic_DNA"/>
</dbReference>
<evidence type="ECO:0008006" key="6">
    <source>
        <dbReference type="Google" id="ProtNLM"/>
    </source>
</evidence>
<keyword evidence="1" id="KW-0732">Signal</keyword>
<dbReference type="Proteomes" id="UP001390963">
    <property type="component" value="Unassembled WGS sequence"/>
</dbReference>
<organism evidence="2 4">
    <name type="scientific">Aequorivita flava</name>
    <dbReference type="NCBI Taxonomy" id="3114371"/>
    <lineage>
        <taxon>Bacteria</taxon>
        <taxon>Pseudomonadati</taxon>
        <taxon>Bacteroidota</taxon>
        <taxon>Flavobacteriia</taxon>
        <taxon>Flavobacteriales</taxon>
        <taxon>Flavobacteriaceae</taxon>
        <taxon>Aequorivita</taxon>
    </lineage>
</organism>
<feature type="signal peptide" evidence="1">
    <location>
        <begin position="1"/>
        <end position="18"/>
    </location>
</feature>
<reference evidence="2 5" key="1">
    <citation type="submission" date="2024-01" db="EMBL/GenBank/DDBJ databases">
        <title>Aequorivita flavus sp. nov., isolated from deep-sea sediment.</title>
        <authorList>
            <person name="Chen X."/>
        </authorList>
    </citation>
    <scope>NUCLEOTIDE SEQUENCE</scope>
    <source>
        <strain evidence="2">MCCC 1A16923</strain>
        <strain evidence="3 5">MCCC 1A16935</strain>
    </source>
</reference>
<keyword evidence="5" id="KW-1185">Reference proteome</keyword>
<accession>A0AB35YRF8</accession>
<gene>
    <name evidence="3" type="ORF">VZD24_08505</name>
    <name evidence="2" type="ORF">VZD85_09570</name>
</gene>
<name>A0AB35YRF8_9FLAO</name>
<evidence type="ECO:0000313" key="4">
    <source>
        <dbReference type="Proteomes" id="UP001388259"/>
    </source>
</evidence>
<dbReference type="AlphaFoldDB" id="A0AB35YRF8"/>
<dbReference type="Proteomes" id="UP001388259">
    <property type="component" value="Unassembled WGS sequence"/>
</dbReference>
<evidence type="ECO:0000313" key="2">
    <source>
        <dbReference type="EMBL" id="MEM0518598.1"/>
    </source>
</evidence>
<sequence length="205" mass="22175">MKFLLSSIFLLSVMVGMAQNGAVTQTVERSESIKPLRIGTKLGIPSLITLNAEYVTPLLDERVAASLDFISFSKTVDDVSIKYNNFEIGTNVYLNETGKGLYGSLSYLSFKSTGTFEDVDFDDGSYGPGKAKIDFSTINFKVGAKLGRVFYFRVELGYGFGKIPETVTVVSSDSNAKAQEDIPNIPGMGSSGTVIFNIGFGFGFL</sequence>
<evidence type="ECO:0000256" key="1">
    <source>
        <dbReference type="SAM" id="SignalP"/>
    </source>
</evidence>
<proteinExistence type="predicted"/>
<protein>
    <recommendedName>
        <fullName evidence="6">Outer membrane protein beta-barrel domain-containing protein</fullName>
    </recommendedName>
</protein>